<dbReference type="InterPro" id="IPR031303">
    <property type="entry name" value="C5_meth_CS"/>
</dbReference>
<evidence type="ECO:0000256" key="1">
    <source>
        <dbReference type="ARBA" id="ARBA00011975"/>
    </source>
</evidence>
<name>A0A947DCH2_9CYAN</name>
<protein>
    <recommendedName>
        <fullName evidence="1">DNA (cytosine-5-)-methyltransferase</fullName>
        <ecNumber evidence="1">2.1.1.37</ecNumber>
    </recommendedName>
</protein>
<dbReference type="PROSITE" id="PS51679">
    <property type="entry name" value="SAM_MT_C5"/>
    <property type="match status" value="1"/>
</dbReference>
<keyword evidence="2 6" id="KW-0489">Methyltransferase</keyword>
<dbReference type="PANTHER" id="PTHR10629:SF52">
    <property type="entry name" value="DNA (CYTOSINE-5)-METHYLTRANSFERASE 1"/>
    <property type="match status" value="1"/>
</dbReference>
<dbReference type="AlphaFoldDB" id="A0A947DCH2"/>
<dbReference type="Gene3D" id="3.90.120.10">
    <property type="entry name" value="DNA Methylase, subunit A, domain 2"/>
    <property type="match status" value="1"/>
</dbReference>
<dbReference type="InterPro" id="IPR029063">
    <property type="entry name" value="SAM-dependent_MTases_sf"/>
</dbReference>
<dbReference type="Gene3D" id="3.40.50.150">
    <property type="entry name" value="Vaccinia Virus protein VP39"/>
    <property type="match status" value="1"/>
</dbReference>
<dbReference type="PRINTS" id="PR00105">
    <property type="entry name" value="C5METTRFRASE"/>
</dbReference>
<evidence type="ECO:0000256" key="3">
    <source>
        <dbReference type="ARBA" id="ARBA00022679"/>
    </source>
</evidence>
<dbReference type="InterPro" id="IPR050390">
    <property type="entry name" value="C5-Methyltransferase"/>
</dbReference>
<dbReference type="EC" id="2.1.1.37" evidence="1"/>
<keyword evidence="4 6" id="KW-0949">S-adenosyl-L-methionine</keyword>
<evidence type="ECO:0000256" key="6">
    <source>
        <dbReference type="PROSITE-ProRule" id="PRU01016"/>
    </source>
</evidence>
<dbReference type="InterPro" id="IPR001525">
    <property type="entry name" value="C5_MeTfrase"/>
</dbReference>
<dbReference type="PROSITE" id="PS00095">
    <property type="entry name" value="C5_MTASE_2"/>
    <property type="match status" value="1"/>
</dbReference>
<dbReference type="GO" id="GO:0003677">
    <property type="term" value="F:DNA binding"/>
    <property type="evidence" value="ECO:0007669"/>
    <property type="project" value="TreeGrafter"/>
</dbReference>
<keyword evidence="3 6" id="KW-0808">Transferase</keyword>
<dbReference type="Proteomes" id="UP000717364">
    <property type="component" value="Unassembled WGS sequence"/>
</dbReference>
<dbReference type="GO" id="GO:0009307">
    <property type="term" value="P:DNA restriction-modification system"/>
    <property type="evidence" value="ECO:0007669"/>
    <property type="project" value="UniProtKB-KW"/>
</dbReference>
<dbReference type="GO" id="GO:0032259">
    <property type="term" value="P:methylation"/>
    <property type="evidence" value="ECO:0007669"/>
    <property type="project" value="UniProtKB-KW"/>
</dbReference>
<reference evidence="7" key="2">
    <citation type="journal article" date="2021" name="Mar. Drugs">
        <title>Genome Reduction and Secondary Metabolism of the Marine Sponge-Associated Cyanobacterium Leptothoe.</title>
        <authorList>
            <person name="Konstantinou D."/>
            <person name="Popin R.V."/>
            <person name="Fewer D.P."/>
            <person name="Sivonen K."/>
            <person name="Gkelis S."/>
        </authorList>
    </citation>
    <scope>NUCLEOTIDE SEQUENCE</scope>
    <source>
        <strain evidence="7">TAU-MAC 1115</strain>
    </source>
</reference>
<keyword evidence="5" id="KW-0680">Restriction system</keyword>
<sequence length="397" mass="45144">MPKLSCLELFTGAGGLAKGLEMAGVQHKAFVEWNKDACLTLANNYSAQLVHNVDIRTFKFSQFGHVDIVSGGPPCQPFSMGGKHKGNMDQRDMFPYACKAISICTPKAFVLENVKGLLRKSFSSYFEYILLRLRYPDLSLRASEHWEDHLARLEKIHTSGKYDGIKYNVIFRLVDAANYGIPQRRERVFIIGIREDLNIEWSFPKESHSLDSLLWSQFVTGDYWTRNEVKPSEVEHLDQRTRQRVKQLMQQPSLFPPSLEPWKTVRDQIGKLPDPDTKGSFDNEHVLREGARSYPGHTGSYIDMPSKALKAGDHGVPGGENMIRYQDGRIRYYTTFEAKRIQTFPDNYRISGSWTEAMRQIGNAVPVELGYQIASSLTQIIHPRSDEPANPALVQTS</sequence>
<accession>A0A947DCH2</accession>
<gene>
    <name evidence="7" type="ORF">IXB50_03910</name>
</gene>
<feature type="active site" evidence="6">
    <location>
        <position position="75"/>
    </location>
</feature>
<dbReference type="EMBL" id="JADOES010000005">
    <property type="protein sequence ID" value="MBT9314566.1"/>
    <property type="molecule type" value="Genomic_DNA"/>
</dbReference>
<keyword evidence="8" id="KW-1185">Reference proteome</keyword>
<comment type="similarity">
    <text evidence="6">Belongs to the class I-like SAM-binding methyltransferase superfamily. C5-methyltransferase family.</text>
</comment>
<evidence type="ECO:0000256" key="5">
    <source>
        <dbReference type="ARBA" id="ARBA00022747"/>
    </source>
</evidence>
<dbReference type="PROSITE" id="PS00094">
    <property type="entry name" value="C5_MTASE_1"/>
    <property type="match status" value="1"/>
</dbReference>
<dbReference type="GO" id="GO:0003886">
    <property type="term" value="F:DNA (cytosine-5-)-methyltransferase activity"/>
    <property type="evidence" value="ECO:0007669"/>
    <property type="project" value="UniProtKB-EC"/>
</dbReference>
<dbReference type="SUPFAM" id="SSF53335">
    <property type="entry name" value="S-adenosyl-L-methionine-dependent methyltransferases"/>
    <property type="match status" value="1"/>
</dbReference>
<dbReference type="PANTHER" id="PTHR10629">
    <property type="entry name" value="CYTOSINE-SPECIFIC METHYLTRANSFERASE"/>
    <property type="match status" value="1"/>
</dbReference>
<evidence type="ECO:0000313" key="8">
    <source>
        <dbReference type="Proteomes" id="UP000717364"/>
    </source>
</evidence>
<dbReference type="Pfam" id="PF00145">
    <property type="entry name" value="DNA_methylase"/>
    <property type="match status" value="2"/>
</dbReference>
<dbReference type="InterPro" id="IPR018117">
    <property type="entry name" value="C5_DNA_meth_AS"/>
</dbReference>
<evidence type="ECO:0000256" key="4">
    <source>
        <dbReference type="ARBA" id="ARBA00022691"/>
    </source>
</evidence>
<evidence type="ECO:0000313" key="7">
    <source>
        <dbReference type="EMBL" id="MBT9314566.1"/>
    </source>
</evidence>
<dbReference type="RefSeq" id="WP_215607637.1">
    <property type="nucleotide sequence ID" value="NZ_JADOES010000005.1"/>
</dbReference>
<comment type="caution">
    <text evidence="7">The sequence shown here is derived from an EMBL/GenBank/DDBJ whole genome shotgun (WGS) entry which is preliminary data.</text>
</comment>
<proteinExistence type="inferred from homology"/>
<organism evidence="7 8">
    <name type="scientific">Leptothoe spongobia TAU-MAC 1115</name>
    <dbReference type="NCBI Taxonomy" id="1967444"/>
    <lineage>
        <taxon>Bacteria</taxon>
        <taxon>Bacillati</taxon>
        <taxon>Cyanobacteriota</taxon>
        <taxon>Cyanophyceae</taxon>
        <taxon>Nodosilineales</taxon>
        <taxon>Cymatolegaceae</taxon>
        <taxon>Leptothoe</taxon>
        <taxon>Leptothoe spongobia</taxon>
    </lineage>
</organism>
<reference evidence="7" key="1">
    <citation type="submission" date="2020-11" db="EMBL/GenBank/DDBJ databases">
        <authorList>
            <person name="Konstantinou D."/>
            <person name="Gkelis S."/>
            <person name="Popin R."/>
            <person name="Fewer D."/>
            <person name="Sivonen K."/>
        </authorList>
    </citation>
    <scope>NUCLEOTIDE SEQUENCE</scope>
    <source>
        <strain evidence="7">TAU-MAC 1115</strain>
    </source>
</reference>
<dbReference type="GO" id="GO:0044027">
    <property type="term" value="P:negative regulation of gene expression via chromosomal CpG island methylation"/>
    <property type="evidence" value="ECO:0007669"/>
    <property type="project" value="TreeGrafter"/>
</dbReference>
<evidence type="ECO:0000256" key="2">
    <source>
        <dbReference type="ARBA" id="ARBA00022603"/>
    </source>
</evidence>